<gene>
    <name evidence="1" type="ORF">L2764_08265</name>
</gene>
<name>A0ABT0L9W0_9GAMM</name>
<evidence type="ECO:0000313" key="1">
    <source>
        <dbReference type="EMBL" id="MCL1124469.1"/>
    </source>
</evidence>
<protein>
    <submittedName>
        <fullName evidence="1">DUF6058 family natural product biosynthesis protein</fullName>
    </submittedName>
</protein>
<dbReference type="RefSeq" id="WP_248939751.1">
    <property type="nucleotide sequence ID" value="NZ_JAKIKS010000024.1"/>
</dbReference>
<keyword evidence="2" id="KW-1185">Reference proteome</keyword>
<dbReference type="Proteomes" id="UP001203423">
    <property type="component" value="Unassembled WGS sequence"/>
</dbReference>
<sequence length="221" mass="25140">MELLNYLNTHFLSEQAILKEANITFETLEHYQSLGIMPKASYRLNVTLHCDSFFGSKDDTQHLRFYATGYVSWLKLVGALFASSVMDPDMNHKDEVYAVFMVRYTQTINKLKGLGHTSNSPKINSGLHQHIEQEWIHFLDGTYGLCTLSGLPEDIAAKEFAIIEINELSLLGTLTVPQTVQLTRAVNLLDDASALFAPHERERSTRQRLVNDMREKYQLSA</sequence>
<reference evidence="1 2" key="1">
    <citation type="submission" date="2022-01" db="EMBL/GenBank/DDBJ databases">
        <title>Whole genome-based taxonomy of the Shewanellaceae.</title>
        <authorList>
            <person name="Martin-Rodriguez A.J."/>
        </authorList>
    </citation>
    <scope>NUCLEOTIDE SEQUENCE [LARGE SCALE GENOMIC DNA]</scope>
    <source>
        <strain evidence="1 2">DSM 17177</strain>
    </source>
</reference>
<organism evidence="1 2">
    <name type="scientific">Shewanella surugensis</name>
    <dbReference type="NCBI Taxonomy" id="212020"/>
    <lineage>
        <taxon>Bacteria</taxon>
        <taxon>Pseudomonadati</taxon>
        <taxon>Pseudomonadota</taxon>
        <taxon>Gammaproteobacteria</taxon>
        <taxon>Alteromonadales</taxon>
        <taxon>Shewanellaceae</taxon>
        <taxon>Shewanella</taxon>
    </lineage>
</organism>
<evidence type="ECO:0000313" key="2">
    <source>
        <dbReference type="Proteomes" id="UP001203423"/>
    </source>
</evidence>
<comment type="caution">
    <text evidence="1">The sequence shown here is derived from an EMBL/GenBank/DDBJ whole genome shotgun (WGS) entry which is preliminary data.</text>
</comment>
<proteinExistence type="predicted"/>
<accession>A0ABT0L9W0</accession>
<dbReference type="Pfam" id="PF19531">
    <property type="entry name" value="DUF6058"/>
    <property type="match status" value="1"/>
</dbReference>
<dbReference type="InterPro" id="IPR045694">
    <property type="entry name" value="DUF6058"/>
</dbReference>
<dbReference type="EMBL" id="JAKIKS010000024">
    <property type="protein sequence ID" value="MCL1124469.1"/>
    <property type="molecule type" value="Genomic_DNA"/>
</dbReference>